<evidence type="ECO:0000256" key="1">
    <source>
        <dbReference type="ARBA" id="ARBA00008416"/>
    </source>
</evidence>
<feature type="domain" description="Quercetin 2,3-dioxygenase C-terminal cupin" evidence="5">
    <location>
        <begin position="146"/>
        <end position="231"/>
    </location>
</feature>
<evidence type="ECO:0000313" key="7">
    <source>
        <dbReference type="Proteomes" id="UP000184368"/>
    </source>
</evidence>
<dbReference type="Proteomes" id="UP000184368">
    <property type="component" value="Unassembled WGS sequence"/>
</dbReference>
<dbReference type="PANTHER" id="PTHR43212:SF3">
    <property type="entry name" value="QUERCETIN 2,3-DIOXYGENASE"/>
    <property type="match status" value="1"/>
</dbReference>
<dbReference type="OrthoDB" id="321327at2"/>
<accession>A0A1M5CRK5</accession>
<keyword evidence="7" id="KW-1185">Reference proteome</keyword>
<dbReference type="InterPro" id="IPR041602">
    <property type="entry name" value="Quercetinase_C"/>
</dbReference>
<reference evidence="6 7" key="1">
    <citation type="submission" date="2016-11" db="EMBL/GenBank/DDBJ databases">
        <authorList>
            <person name="Jaros S."/>
            <person name="Januszkiewicz K."/>
            <person name="Wedrychowicz H."/>
        </authorList>
    </citation>
    <scope>NUCLEOTIDE SEQUENCE [LARGE SCALE GENOMIC DNA]</scope>
    <source>
        <strain evidence="6 7">DSM 26897</strain>
    </source>
</reference>
<organism evidence="6 7">
    <name type="scientific">Cnuella takakiae</name>
    <dbReference type="NCBI Taxonomy" id="1302690"/>
    <lineage>
        <taxon>Bacteria</taxon>
        <taxon>Pseudomonadati</taxon>
        <taxon>Bacteroidota</taxon>
        <taxon>Chitinophagia</taxon>
        <taxon>Chitinophagales</taxon>
        <taxon>Chitinophagaceae</taxon>
        <taxon>Cnuella</taxon>
    </lineage>
</organism>
<name>A0A1M5CRK5_9BACT</name>
<dbReference type="InterPro" id="IPR012093">
    <property type="entry name" value="Pirin"/>
</dbReference>
<feature type="binding site" evidence="2">
    <location>
        <position position="58"/>
    </location>
    <ligand>
        <name>Fe cation</name>
        <dbReference type="ChEBI" id="CHEBI:24875"/>
    </ligand>
</feature>
<comment type="cofactor">
    <cofactor evidence="2">
        <name>Fe cation</name>
        <dbReference type="ChEBI" id="CHEBI:24875"/>
    </cofactor>
    <text evidence="2">Binds 1 Fe cation per subunit.</text>
</comment>
<keyword evidence="2" id="KW-0479">Metal-binding</keyword>
<dbReference type="STRING" id="1302690.BUE76_08430"/>
<dbReference type="Pfam" id="PF17954">
    <property type="entry name" value="Pirin_C_2"/>
    <property type="match status" value="1"/>
</dbReference>
<evidence type="ECO:0000256" key="2">
    <source>
        <dbReference type="PIRSR" id="PIRSR006232-1"/>
    </source>
</evidence>
<dbReference type="PIRSF" id="PIRSF006232">
    <property type="entry name" value="Pirin"/>
    <property type="match status" value="1"/>
</dbReference>
<dbReference type="InterPro" id="IPR003829">
    <property type="entry name" value="Pirin_N_dom"/>
</dbReference>
<dbReference type="Pfam" id="PF02678">
    <property type="entry name" value="Pirin"/>
    <property type="match status" value="1"/>
</dbReference>
<dbReference type="AlphaFoldDB" id="A0A1M5CRK5"/>
<dbReference type="SUPFAM" id="SSF51182">
    <property type="entry name" value="RmlC-like cupins"/>
    <property type="match status" value="1"/>
</dbReference>
<gene>
    <name evidence="6" type="ORF">SAMN05444008_109186</name>
</gene>
<sequence>MKSQIFRKEERGIKDIGWLQSNFNFSFSDYYNPVRTSFGSLVAFNDDFVAAGNGFGIHPHSNMEIISVLLQGKMNHIDTLGYKTTIEEGGVQIMSAGSGLRHEEYNVGDEQVNFLQIWIEPKLQNITPRYQQRSFPKAKRLNKLQVIVSNEEGQGHCWINQNAKLSLGYYDSDQELNYTFNPVNKCLYIFLIEGKIRVDGTDLNPRDGIGVWETGEVPIHVTAGAHFLVIETVINQA</sequence>
<evidence type="ECO:0000313" key="6">
    <source>
        <dbReference type="EMBL" id="SHF57381.1"/>
    </source>
</evidence>
<feature type="binding site" evidence="2">
    <location>
        <position position="60"/>
    </location>
    <ligand>
        <name>Fe cation</name>
        <dbReference type="ChEBI" id="CHEBI:24875"/>
    </ligand>
</feature>
<evidence type="ECO:0000259" key="4">
    <source>
        <dbReference type="Pfam" id="PF02678"/>
    </source>
</evidence>
<evidence type="ECO:0000259" key="5">
    <source>
        <dbReference type="Pfam" id="PF17954"/>
    </source>
</evidence>
<protein>
    <recommendedName>
        <fullName evidence="8">Pirin N-terminal domain-containing protein</fullName>
    </recommendedName>
</protein>
<feature type="domain" description="Pirin N-terminal" evidence="4">
    <location>
        <begin position="10"/>
        <end position="119"/>
    </location>
</feature>
<evidence type="ECO:0000256" key="3">
    <source>
        <dbReference type="RuleBase" id="RU003457"/>
    </source>
</evidence>
<dbReference type="RefSeq" id="WP_073043953.1">
    <property type="nucleotide sequence ID" value="NZ_FQUO01000009.1"/>
</dbReference>
<dbReference type="PANTHER" id="PTHR43212">
    <property type="entry name" value="QUERCETIN 2,3-DIOXYGENASE"/>
    <property type="match status" value="1"/>
</dbReference>
<keyword evidence="2" id="KW-0408">Iron</keyword>
<dbReference type="GO" id="GO:0046872">
    <property type="term" value="F:metal ion binding"/>
    <property type="evidence" value="ECO:0007669"/>
    <property type="project" value="UniProtKB-KW"/>
</dbReference>
<feature type="binding site" evidence="2">
    <location>
        <position position="104"/>
    </location>
    <ligand>
        <name>Fe cation</name>
        <dbReference type="ChEBI" id="CHEBI:24875"/>
    </ligand>
</feature>
<dbReference type="Gene3D" id="2.60.120.10">
    <property type="entry name" value="Jelly Rolls"/>
    <property type="match status" value="2"/>
</dbReference>
<dbReference type="InterPro" id="IPR014710">
    <property type="entry name" value="RmlC-like_jellyroll"/>
</dbReference>
<dbReference type="InterPro" id="IPR011051">
    <property type="entry name" value="RmlC_Cupin_sf"/>
</dbReference>
<feature type="binding site" evidence="2">
    <location>
        <position position="102"/>
    </location>
    <ligand>
        <name>Fe cation</name>
        <dbReference type="ChEBI" id="CHEBI:24875"/>
    </ligand>
</feature>
<dbReference type="EMBL" id="FQUO01000009">
    <property type="protein sequence ID" value="SHF57381.1"/>
    <property type="molecule type" value="Genomic_DNA"/>
</dbReference>
<comment type="similarity">
    <text evidence="1 3">Belongs to the pirin family.</text>
</comment>
<evidence type="ECO:0008006" key="8">
    <source>
        <dbReference type="Google" id="ProtNLM"/>
    </source>
</evidence>
<dbReference type="CDD" id="cd02910">
    <property type="entry name" value="cupin_Yhhw_N"/>
    <property type="match status" value="1"/>
</dbReference>
<proteinExistence type="inferred from homology"/>